<dbReference type="InterPro" id="IPR056884">
    <property type="entry name" value="NPHP3-like_N"/>
</dbReference>
<dbReference type="Pfam" id="PF24883">
    <property type="entry name" value="NPHP3_N"/>
    <property type="match status" value="1"/>
</dbReference>
<name>G4TSV1_SERID</name>
<feature type="repeat" description="WD" evidence="3">
    <location>
        <begin position="1066"/>
        <end position="1096"/>
    </location>
</feature>
<dbReference type="InterPro" id="IPR001680">
    <property type="entry name" value="WD40_rpt"/>
</dbReference>
<dbReference type="PROSITE" id="PS00678">
    <property type="entry name" value="WD_REPEATS_1"/>
    <property type="match status" value="4"/>
</dbReference>
<reference evidence="7 8" key="1">
    <citation type="journal article" date="2011" name="PLoS Pathog.">
        <title>Endophytic Life Strategies Decoded by Genome and Transcriptome Analyses of the Mutualistic Root Symbiont Piriformospora indica.</title>
        <authorList>
            <person name="Zuccaro A."/>
            <person name="Lahrmann U."/>
            <person name="Guldener U."/>
            <person name="Langen G."/>
            <person name="Pfiffi S."/>
            <person name="Biedenkopf D."/>
            <person name="Wong P."/>
            <person name="Samans B."/>
            <person name="Grimm C."/>
            <person name="Basiewicz M."/>
            <person name="Murat C."/>
            <person name="Martin F."/>
            <person name="Kogel K.H."/>
        </authorList>
    </citation>
    <scope>NUCLEOTIDE SEQUENCE [LARGE SCALE GENOMIC DNA]</scope>
    <source>
        <strain evidence="7 8">DSM 11827</strain>
    </source>
</reference>
<proteinExistence type="predicted"/>
<dbReference type="SMART" id="SM00320">
    <property type="entry name" value="WD40"/>
    <property type="match status" value="13"/>
</dbReference>
<dbReference type="Proteomes" id="UP000007148">
    <property type="component" value="Unassembled WGS sequence"/>
</dbReference>
<dbReference type="PROSITE" id="PS50294">
    <property type="entry name" value="WD_REPEATS_REGION"/>
    <property type="match status" value="9"/>
</dbReference>
<evidence type="ECO:0000313" key="8">
    <source>
        <dbReference type="Proteomes" id="UP000007148"/>
    </source>
</evidence>
<evidence type="ECO:0000256" key="1">
    <source>
        <dbReference type="ARBA" id="ARBA00022574"/>
    </source>
</evidence>
<feature type="repeat" description="WD" evidence="3">
    <location>
        <begin position="937"/>
        <end position="979"/>
    </location>
</feature>
<feature type="repeat" description="WD" evidence="3">
    <location>
        <begin position="758"/>
        <end position="799"/>
    </location>
</feature>
<gene>
    <name evidence="7" type="ORF">PIIN_08346</name>
</gene>
<feature type="repeat" description="WD" evidence="3">
    <location>
        <begin position="844"/>
        <end position="885"/>
    </location>
</feature>
<keyword evidence="2" id="KW-0677">Repeat</keyword>
<keyword evidence="4" id="KW-0175">Coiled coil</keyword>
<feature type="repeat" description="WD" evidence="3">
    <location>
        <begin position="1219"/>
        <end position="1244"/>
    </location>
</feature>
<dbReference type="HOGENOM" id="CLU_000288_6_3_1"/>
<dbReference type="InterPro" id="IPR019775">
    <property type="entry name" value="WD40_repeat_CS"/>
</dbReference>
<dbReference type="GO" id="GO:1990234">
    <property type="term" value="C:transferase complex"/>
    <property type="evidence" value="ECO:0007669"/>
    <property type="project" value="UniProtKB-ARBA"/>
</dbReference>
<feature type="repeat" description="WD" evidence="3">
    <location>
        <begin position="1023"/>
        <end position="1064"/>
    </location>
</feature>
<evidence type="ECO:0000313" key="7">
    <source>
        <dbReference type="EMBL" id="CCA74394.1"/>
    </source>
</evidence>
<dbReference type="PANTHER" id="PTHR22847:SF637">
    <property type="entry name" value="WD REPEAT DOMAIN 5B"/>
    <property type="match status" value="1"/>
</dbReference>
<dbReference type="STRING" id="1109443.G4TSV1"/>
<feature type="repeat" description="WD" evidence="3">
    <location>
        <begin position="887"/>
        <end position="928"/>
    </location>
</feature>
<dbReference type="SUPFAM" id="SSF50978">
    <property type="entry name" value="WD40 repeat-like"/>
    <property type="match status" value="3"/>
</dbReference>
<dbReference type="SUPFAM" id="SSF52540">
    <property type="entry name" value="P-loop containing nucleoside triphosphate hydrolases"/>
    <property type="match status" value="1"/>
</dbReference>
<dbReference type="Pfam" id="PF00400">
    <property type="entry name" value="WD40"/>
    <property type="match status" value="12"/>
</dbReference>
<dbReference type="CDD" id="cd00200">
    <property type="entry name" value="WD40"/>
    <property type="match status" value="2"/>
</dbReference>
<feature type="repeat" description="WD" evidence="3">
    <location>
        <begin position="980"/>
        <end position="1012"/>
    </location>
</feature>
<feature type="coiled-coil region" evidence="4">
    <location>
        <begin position="85"/>
        <end position="143"/>
    </location>
</feature>
<dbReference type="InterPro" id="IPR015943">
    <property type="entry name" value="WD40/YVTN_repeat-like_dom_sf"/>
</dbReference>
<evidence type="ECO:0000256" key="2">
    <source>
        <dbReference type="ARBA" id="ARBA00022737"/>
    </source>
</evidence>
<dbReference type="PANTHER" id="PTHR22847">
    <property type="entry name" value="WD40 REPEAT PROTEIN"/>
    <property type="match status" value="1"/>
</dbReference>
<comment type="caution">
    <text evidence="7">The sequence shown here is derived from an EMBL/GenBank/DDBJ whole genome shotgun (WGS) entry which is preliminary data.</text>
</comment>
<evidence type="ECO:0000256" key="5">
    <source>
        <dbReference type="SAM" id="MobiDB-lite"/>
    </source>
</evidence>
<protein>
    <recommendedName>
        <fullName evidence="6">Nephrocystin 3-like N-terminal domain-containing protein</fullName>
    </recommendedName>
</protein>
<evidence type="ECO:0000256" key="4">
    <source>
        <dbReference type="SAM" id="Coils"/>
    </source>
</evidence>
<feature type="region of interest" description="Disordered" evidence="5">
    <location>
        <begin position="1"/>
        <end position="25"/>
    </location>
</feature>
<evidence type="ECO:0000256" key="3">
    <source>
        <dbReference type="PROSITE-ProRule" id="PRU00221"/>
    </source>
</evidence>
<dbReference type="InterPro" id="IPR020472">
    <property type="entry name" value="WD40_PAC1"/>
</dbReference>
<feature type="repeat" description="WD" evidence="3">
    <location>
        <begin position="1106"/>
        <end position="1146"/>
    </location>
</feature>
<feature type="repeat" description="WD" evidence="3">
    <location>
        <begin position="801"/>
        <end position="842"/>
    </location>
</feature>
<dbReference type="eggNOG" id="KOG0272">
    <property type="taxonomic scope" value="Eukaryota"/>
</dbReference>
<dbReference type="OrthoDB" id="538223at2759"/>
<feature type="domain" description="Nephrocystin 3-like N-terminal" evidence="6">
    <location>
        <begin position="229"/>
        <end position="382"/>
    </location>
</feature>
<dbReference type="InParanoid" id="G4TSV1"/>
<dbReference type="InterPro" id="IPR027417">
    <property type="entry name" value="P-loop_NTPase"/>
</dbReference>
<keyword evidence="1 3" id="KW-0853">WD repeat</keyword>
<dbReference type="PROSITE" id="PS50082">
    <property type="entry name" value="WD_REPEATS_2"/>
    <property type="match status" value="11"/>
</dbReference>
<dbReference type="EMBL" id="CAFZ01000309">
    <property type="protein sequence ID" value="CCA74394.1"/>
    <property type="molecule type" value="Genomic_DNA"/>
</dbReference>
<evidence type="ECO:0000259" key="6">
    <source>
        <dbReference type="Pfam" id="PF24883"/>
    </source>
</evidence>
<dbReference type="PRINTS" id="PR00320">
    <property type="entry name" value="GPROTEINBRPT"/>
</dbReference>
<accession>G4TSV1</accession>
<sequence>MSSASSSQAIGAVSNPSKSQITKGSNSEYQKLKYQRVRNGLIEGFKVVKHISEATTLLAPLKATCELCILSLETVKAINENTATLEELEMKLSRHIQILQDLESKFREGDGTGLQPASWDGFKLAYRNQIAALEAVLQEVEAISTRRETPAGRALMPVDSKIEASALSGLKEKIADHYTTFEYTLRQCQAELQAEAWKMTQLGPDIPRPLGIQHNRCLDGTRVNVLENVRIWHADLDTPTRIFWLCDIGGSGKSTIARTMCYEWDQNPDIVIGRFFFSRNARETSEIDKFCSIIAADLSENSRLIRKKVEGARRRDPLLCDRDFGTQFARLVEEPLLEWDRPAVIVIDAIDECRAPTRSELMRILIDKLPSIPHLKVFITSRPEQDVMKILQGNTLVHGYHYYLNGNNSTNMEDVDMFATDSLQGRLTREQRQQLVQRSGGSFIWIATACLELNRAHGLGQLSSTFDTLLSRVPGGDINQLYTSVVRLFSDGDDSGIHGSIIGFIACLLDPVSIPTLSVLMDTDLDKLTSAVRTMQSVLRVHSVVEFLHPTFRDYITQVDRTNIPVRICERSINGRIAISTLQTLQEHCTYDTCRIAITSPDNHSQQQLDQLRPTPFDKQPALMYSVKYWARHVDTALRNSSVEQNLSAFLQNSALYLVELLSFADLKHLIHNFDIARDTLHRHKFAEKDKETCSDIIRLVQRHQAILERDSHNLYSSSLLFTPRLTRLWEKYGAKFEHMFPRAILGAEDHWPPNHALSGHIKEVECLAFSPDGRLIASGSRDGTARIWDVSTGARVGQSLRGHEESVQSLDFSPDGMRIVTGGWDRTIRQWDAATGDPIGQPLKGHSYVVASVHYSLDGRRIISGSWDHRIRVWDAKSGASIGTTPHVHTNRVLCTALSSDGSLIVSGSIDHTLRLWDVNTGEPIGEPFGNSFLHPPTHTAPIICVAFSPGPPTRIASGSADATARLWDVQTRQQIAILHGHKAPVTCLAFSPCGTCIVTGSADKSLRLWDGFTGAQTGNTLEGHTGGITCVTFWRNGALIVSGSRDTTLRVWNTATTTCIGNALRGHNQAISCLAVQQNYLVSGSKDSTLRLWNYQRDINTDDMRDHESEVKYIAFSPDGMRVATAAGRSARLWDTTTGELVCHLRGPTSEITCLTFSPRSEFLASGSADPVPRGERRLGFTASGLLHDAQVSGQTVCIWNAANGESISHLLGDLQVHCIAWSPSSDQLALGSRDSTLRLWNRAAAFGIIGPLHGHAGRINCVAYSPKDSKVASGSRSKSMQLWDTETGQKIGKLMIAEERIVGLAFSLDGSRIVTVSLPKKPYQNFSQFTSGSWRKPELGIVQLWDASTQTQVGAIWPEETPFDRFTYFSHQNIVLLNNGKMLDMSNDHIRKFTLHSLDDFGSSIQSRIVYHNSVITEVSIRNQAFIVPEELSVTAWGTHGRKIGLGFSSGRFMLLDFSHL</sequence>
<dbReference type="InterPro" id="IPR036322">
    <property type="entry name" value="WD40_repeat_dom_sf"/>
</dbReference>
<feature type="repeat" description="WD" evidence="3">
    <location>
        <begin position="1255"/>
        <end position="1296"/>
    </location>
</feature>
<keyword evidence="8" id="KW-1185">Reference proteome</keyword>
<organism evidence="7 8">
    <name type="scientific">Serendipita indica (strain DSM 11827)</name>
    <name type="common">Root endophyte fungus</name>
    <name type="synonym">Piriformospora indica</name>
    <dbReference type="NCBI Taxonomy" id="1109443"/>
    <lineage>
        <taxon>Eukaryota</taxon>
        <taxon>Fungi</taxon>
        <taxon>Dikarya</taxon>
        <taxon>Basidiomycota</taxon>
        <taxon>Agaricomycotina</taxon>
        <taxon>Agaricomycetes</taxon>
        <taxon>Sebacinales</taxon>
        <taxon>Serendipitaceae</taxon>
        <taxon>Serendipita</taxon>
    </lineage>
</organism>
<dbReference type="Gene3D" id="3.40.50.300">
    <property type="entry name" value="P-loop containing nucleotide triphosphate hydrolases"/>
    <property type="match status" value="1"/>
</dbReference>
<dbReference type="Gene3D" id="2.130.10.10">
    <property type="entry name" value="YVTN repeat-like/Quinoprotein amine dehydrogenase"/>
    <property type="match status" value="5"/>
</dbReference>